<dbReference type="Gene3D" id="2.60.120.200">
    <property type="match status" value="2"/>
</dbReference>
<evidence type="ECO:0000256" key="22">
    <source>
        <dbReference type="SAM" id="Phobius"/>
    </source>
</evidence>
<feature type="transmembrane region" description="Helical" evidence="22">
    <location>
        <begin position="2684"/>
        <end position="2703"/>
    </location>
</feature>
<dbReference type="SMART" id="SM00179">
    <property type="entry name" value="EGF_CA"/>
    <property type="match status" value="5"/>
</dbReference>
<feature type="domain" description="EGF-like" evidence="24">
    <location>
        <begin position="1859"/>
        <end position="1897"/>
    </location>
</feature>
<dbReference type="Gene3D" id="2.10.25.10">
    <property type="entry name" value="Laminin"/>
    <property type="match status" value="6"/>
</dbReference>
<dbReference type="InterPro" id="IPR002049">
    <property type="entry name" value="LE_dom"/>
</dbReference>
<keyword evidence="4 19" id="KW-0245">EGF-like domain</keyword>
<dbReference type="GO" id="GO:0005509">
    <property type="term" value="F:calcium ion binding"/>
    <property type="evidence" value="ECO:0007669"/>
    <property type="project" value="UniProtKB-UniRule"/>
</dbReference>
<evidence type="ECO:0000256" key="13">
    <source>
        <dbReference type="ARBA" id="ARBA00023157"/>
    </source>
</evidence>
<dbReference type="Pfam" id="PF01825">
    <property type="entry name" value="GPS"/>
    <property type="match status" value="1"/>
</dbReference>
<evidence type="ECO:0000256" key="7">
    <source>
        <dbReference type="ARBA" id="ARBA00022737"/>
    </source>
</evidence>
<evidence type="ECO:0000256" key="9">
    <source>
        <dbReference type="ARBA" id="ARBA00022889"/>
    </source>
</evidence>
<dbReference type="PROSITE" id="PS50268">
    <property type="entry name" value="CADHERIN_2"/>
    <property type="match status" value="8"/>
</dbReference>
<dbReference type="FunFam" id="2.10.25.10:FF:000118">
    <property type="entry name" value="protein delta homolog 2"/>
    <property type="match status" value="1"/>
</dbReference>
<dbReference type="GO" id="GO:0007156">
    <property type="term" value="P:homophilic cell adhesion via plasma membrane adhesion molecules"/>
    <property type="evidence" value="ECO:0007669"/>
    <property type="project" value="InterPro"/>
</dbReference>
<reference evidence="30" key="1">
    <citation type="submission" date="2015-10" db="EMBL/GenBank/DDBJ databases">
        <title>Retracing the Path of Planar Cell Polarity.</title>
        <authorList>
            <person name="Schenkelaars Q."/>
            <person name="Fierro-Constain L."/>
            <person name="Renard E."/>
            <person name="Borchiellini C."/>
        </authorList>
    </citation>
    <scope>NUCLEOTIDE SEQUENCE</scope>
</reference>
<keyword evidence="14" id="KW-0675">Receptor</keyword>
<keyword evidence="13 19" id="KW-1015">Disulfide bond</keyword>
<dbReference type="SMART" id="SM00112">
    <property type="entry name" value="CA"/>
    <property type="match status" value="8"/>
</dbReference>
<evidence type="ECO:0000259" key="24">
    <source>
        <dbReference type="PROSITE" id="PS50026"/>
    </source>
</evidence>
<dbReference type="InterPro" id="IPR000832">
    <property type="entry name" value="GPCR_2_secretin-like"/>
</dbReference>
<dbReference type="SMART" id="SM00008">
    <property type="entry name" value="HormR"/>
    <property type="match status" value="1"/>
</dbReference>
<dbReference type="InterPro" id="IPR017981">
    <property type="entry name" value="GPCR_2-like_7TM"/>
</dbReference>
<dbReference type="CDD" id="cd00054">
    <property type="entry name" value="EGF_CA"/>
    <property type="match status" value="4"/>
</dbReference>
<evidence type="ECO:0000259" key="27">
    <source>
        <dbReference type="PROSITE" id="PS50227"/>
    </source>
</evidence>
<evidence type="ECO:0000256" key="11">
    <source>
        <dbReference type="ARBA" id="ARBA00023040"/>
    </source>
</evidence>
<dbReference type="SMART" id="SM00180">
    <property type="entry name" value="EGF_Lam"/>
    <property type="match status" value="1"/>
</dbReference>
<keyword evidence="10 22" id="KW-1133">Transmembrane helix</keyword>
<dbReference type="EMBL" id="KT898950">
    <property type="protein sequence ID" value="AMQ67868.1"/>
    <property type="molecule type" value="mRNA"/>
</dbReference>
<keyword evidence="7" id="KW-0677">Repeat</keyword>
<evidence type="ECO:0000256" key="15">
    <source>
        <dbReference type="ARBA" id="ARBA00023180"/>
    </source>
</evidence>
<feature type="domain" description="Cadherin" evidence="29">
    <location>
        <begin position="461"/>
        <end position="565"/>
    </location>
</feature>
<dbReference type="SUPFAM" id="SSF49313">
    <property type="entry name" value="Cadherin-like"/>
    <property type="match status" value="9"/>
</dbReference>
<keyword evidence="8 18" id="KW-0106">Calcium</keyword>
<feature type="domain" description="EGF-like" evidence="24">
    <location>
        <begin position="1385"/>
        <end position="1421"/>
    </location>
</feature>
<evidence type="ECO:0000256" key="4">
    <source>
        <dbReference type="ARBA" id="ARBA00022536"/>
    </source>
</evidence>
<evidence type="ECO:0000259" key="23">
    <source>
        <dbReference type="PROSITE" id="PS50025"/>
    </source>
</evidence>
<evidence type="ECO:0000256" key="12">
    <source>
        <dbReference type="ARBA" id="ARBA00023136"/>
    </source>
</evidence>
<feature type="disulfide bond" evidence="19">
    <location>
        <begin position="1887"/>
        <end position="1896"/>
    </location>
</feature>
<dbReference type="InterPro" id="IPR000742">
    <property type="entry name" value="EGF"/>
</dbReference>
<evidence type="ECO:0000259" key="28">
    <source>
        <dbReference type="PROSITE" id="PS50261"/>
    </source>
</evidence>
<accession>A0A142F4Y8</accession>
<dbReference type="GO" id="GO:0005886">
    <property type="term" value="C:plasma membrane"/>
    <property type="evidence" value="ECO:0007669"/>
    <property type="project" value="UniProtKB-SubCell"/>
</dbReference>
<dbReference type="PROSITE" id="PS00232">
    <property type="entry name" value="CADHERIN_1"/>
    <property type="match status" value="2"/>
</dbReference>
<feature type="disulfide bond" evidence="20">
    <location>
        <begin position="1955"/>
        <end position="1972"/>
    </location>
</feature>
<evidence type="ECO:0000256" key="21">
    <source>
        <dbReference type="SAM" id="MobiDB-lite"/>
    </source>
</evidence>
<dbReference type="InterPro" id="IPR050971">
    <property type="entry name" value="Cadherin-domain_protein"/>
</dbReference>
<feature type="disulfide bond" evidence="20">
    <location>
        <begin position="1974"/>
        <end position="1983"/>
    </location>
</feature>
<feature type="domain" description="GAIN-B" evidence="26">
    <location>
        <begin position="2392"/>
        <end position="2578"/>
    </location>
</feature>
<feature type="disulfide bond" evidence="19">
    <location>
        <begin position="1392"/>
        <end position="1409"/>
    </location>
</feature>
<dbReference type="PROSITE" id="PS50026">
    <property type="entry name" value="EGF_3"/>
    <property type="match status" value="4"/>
</dbReference>
<evidence type="ECO:0000256" key="1">
    <source>
        <dbReference type="ARBA" id="ARBA00004651"/>
    </source>
</evidence>
<keyword evidence="9" id="KW-0130">Cell adhesion</keyword>
<keyword evidence="2" id="KW-0217">Developmental protein</keyword>
<dbReference type="GO" id="GO:0005911">
    <property type="term" value="C:cell-cell junction"/>
    <property type="evidence" value="ECO:0007669"/>
    <property type="project" value="TreeGrafter"/>
</dbReference>
<feature type="domain" description="Cadherin" evidence="29">
    <location>
        <begin position="672"/>
        <end position="773"/>
    </location>
</feature>
<evidence type="ECO:0000256" key="5">
    <source>
        <dbReference type="ARBA" id="ARBA00022692"/>
    </source>
</evidence>
<dbReference type="PRINTS" id="PR00205">
    <property type="entry name" value="CADHERIN"/>
</dbReference>
<dbReference type="InterPro" id="IPR020894">
    <property type="entry name" value="Cadherin_CS"/>
</dbReference>
<dbReference type="PANTHER" id="PTHR24025">
    <property type="entry name" value="DESMOGLEIN FAMILY MEMBER"/>
    <property type="match status" value="1"/>
</dbReference>
<dbReference type="SUPFAM" id="SSF57196">
    <property type="entry name" value="EGF/Laminin"/>
    <property type="match status" value="2"/>
</dbReference>
<feature type="compositionally biased region" description="Polar residues" evidence="21">
    <location>
        <begin position="3033"/>
        <end position="3042"/>
    </location>
</feature>
<evidence type="ECO:0000256" key="16">
    <source>
        <dbReference type="ARBA" id="ARBA00023224"/>
    </source>
</evidence>
<evidence type="ECO:0000256" key="14">
    <source>
        <dbReference type="ARBA" id="ARBA00023170"/>
    </source>
</evidence>
<dbReference type="PROSITE" id="PS01186">
    <property type="entry name" value="EGF_2"/>
    <property type="match status" value="1"/>
</dbReference>
<feature type="domain" description="Laminin EGF-like" evidence="25">
    <location>
        <begin position="1953"/>
        <end position="2005"/>
    </location>
</feature>
<feature type="transmembrane region" description="Helical" evidence="22">
    <location>
        <begin position="2583"/>
        <end position="2604"/>
    </location>
</feature>
<feature type="domain" description="Cadherin" evidence="29">
    <location>
        <begin position="247"/>
        <end position="354"/>
    </location>
</feature>
<dbReference type="SMART" id="SM00282">
    <property type="entry name" value="LamG"/>
    <property type="match status" value="2"/>
</dbReference>
<feature type="domain" description="Cadherin" evidence="29">
    <location>
        <begin position="887"/>
        <end position="982"/>
    </location>
</feature>
<dbReference type="Pfam" id="PF00053">
    <property type="entry name" value="EGF_laminin"/>
    <property type="match status" value="1"/>
</dbReference>
<dbReference type="PROSITE" id="PS01248">
    <property type="entry name" value="EGF_LAM_1"/>
    <property type="match status" value="1"/>
</dbReference>
<dbReference type="CDD" id="cd00110">
    <property type="entry name" value="LamG"/>
    <property type="match status" value="2"/>
</dbReference>
<feature type="region of interest" description="Disordered" evidence="21">
    <location>
        <begin position="3033"/>
        <end position="3065"/>
    </location>
</feature>
<dbReference type="InterPro" id="IPR032471">
    <property type="entry name" value="AGRL2-4_GAIN_subdom_A"/>
</dbReference>
<keyword evidence="16" id="KW-0807">Transducer</keyword>
<dbReference type="Gene3D" id="2.60.220.50">
    <property type="match status" value="1"/>
</dbReference>
<dbReference type="FunFam" id="2.60.40.60:FF:000020">
    <property type="entry name" value="Dachsous cadherin-related 1b"/>
    <property type="match status" value="4"/>
</dbReference>
<dbReference type="InterPro" id="IPR000152">
    <property type="entry name" value="EGF-type_Asp/Asn_hydroxyl_site"/>
</dbReference>
<dbReference type="SUPFAM" id="SSF49899">
    <property type="entry name" value="Concanavalin A-like lectins/glucanases"/>
    <property type="match status" value="2"/>
</dbReference>
<feature type="domain" description="Cadherin" evidence="29">
    <location>
        <begin position="566"/>
        <end position="671"/>
    </location>
</feature>
<feature type="domain" description="Cadherin" evidence="29">
    <location>
        <begin position="983"/>
        <end position="1085"/>
    </location>
</feature>
<keyword evidence="5 22" id="KW-0812">Transmembrane</keyword>
<dbReference type="GO" id="GO:0004930">
    <property type="term" value="F:G protein-coupled receptor activity"/>
    <property type="evidence" value="ECO:0007669"/>
    <property type="project" value="UniProtKB-KW"/>
</dbReference>
<name>A0A142F4Y8_OSCLO</name>
<dbReference type="FunFam" id="2.10.25.10:FF:000011">
    <property type="entry name" value="Cadherin EGF LAG seven-pass G-type receptor"/>
    <property type="match status" value="1"/>
</dbReference>
<dbReference type="SMART" id="SM00181">
    <property type="entry name" value="EGF"/>
    <property type="match status" value="8"/>
</dbReference>
<feature type="domain" description="Cadherin" evidence="29">
    <location>
        <begin position="355"/>
        <end position="460"/>
    </location>
</feature>
<feature type="disulfide bond" evidence="19">
    <location>
        <begin position="1640"/>
        <end position="1649"/>
    </location>
</feature>
<dbReference type="PROSITE" id="PS50221">
    <property type="entry name" value="GAIN_B"/>
    <property type="match status" value="1"/>
</dbReference>
<feature type="domain" description="G-protein coupled receptors family 2 profile 1" evidence="27">
    <location>
        <begin position="2177"/>
        <end position="2250"/>
    </location>
</feature>
<evidence type="ECO:0000259" key="26">
    <source>
        <dbReference type="PROSITE" id="PS50221"/>
    </source>
</evidence>
<feature type="domain" description="Laminin G" evidence="23">
    <location>
        <begin position="1422"/>
        <end position="1611"/>
    </location>
</feature>
<dbReference type="Gene3D" id="2.60.40.60">
    <property type="entry name" value="Cadherins"/>
    <property type="match status" value="9"/>
</dbReference>
<feature type="non-terminal residue" evidence="30">
    <location>
        <position position="3065"/>
    </location>
</feature>
<proteinExistence type="evidence at transcript level"/>
<feature type="disulfide bond" evidence="20">
    <location>
        <begin position="1953"/>
        <end position="1965"/>
    </location>
</feature>
<evidence type="ECO:0000256" key="20">
    <source>
        <dbReference type="PROSITE-ProRule" id="PRU00460"/>
    </source>
</evidence>
<evidence type="ECO:0000259" key="29">
    <source>
        <dbReference type="PROSITE" id="PS50268"/>
    </source>
</evidence>
<keyword evidence="15" id="KW-0325">Glycoprotein</keyword>
<dbReference type="InterPro" id="IPR046338">
    <property type="entry name" value="GAIN_dom_sf"/>
</dbReference>
<feature type="transmembrane region" description="Helical" evidence="22">
    <location>
        <begin position="2648"/>
        <end position="2672"/>
    </location>
</feature>
<evidence type="ECO:0000256" key="2">
    <source>
        <dbReference type="ARBA" id="ARBA00022473"/>
    </source>
</evidence>
<evidence type="ECO:0000256" key="10">
    <source>
        <dbReference type="ARBA" id="ARBA00022989"/>
    </source>
</evidence>
<keyword evidence="6" id="KW-0732">Signal</keyword>
<dbReference type="GO" id="GO:0007166">
    <property type="term" value="P:cell surface receptor signaling pathway"/>
    <property type="evidence" value="ECO:0007669"/>
    <property type="project" value="InterPro"/>
</dbReference>
<dbReference type="SUPFAM" id="SSF57184">
    <property type="entry name" value="Growth factor receptor domain"/>
    <property type="match status" value="1"/>
</dbReference>
<dbReference type="CDD" id="cd11304">
    <property type="entry name" value="Cadherin_repeat"/>
    <property type="match status" value="9"/>
</dbReference>
<dbReference type="Pfam" id="PF16489">
    <property type="entry name" value="GAIN"/>
    <property type="match status" value="1"/>
</dbReference>
<feature type="transmembrane region" description="Helical" evidence="22">
    <location>
        <begin position="2767"/>
        <end position="2790"/>
    </location>
</feature>
<dbReference type="InterPro" id="IPR001791">
    <property type="entry name" value="Laminin_G"/>
</dbReference>
<evidence type="ECO:0000256" key="3">
    <source>
        <dbReference type="ARBA" id="ARBA00022475"/>
    </source>
</evidence>
<dbReference type="InterPro" id="IPR036445">
    <property type="entry name" value="GPCR_2_extracell_dom_sf"/>
</dbReference>
<evidence type="ECO:0000256" key="17">
    <source>
        <dbReference type="ARBA" id="ARBA00023292"/>
    </source>
</evidence>
<dbReference type="InterPro" id="IPR000203">
    <property type="entry name" value="GPS"/>
</dbReference>
<evidence type="ECO:0000256" key="19">
    <source>
        <dbReference type="PROSITE-ProRule" id="PRU00076"/>
    </source>
</evidence>
<dbReference type="Pfam" id="PF02210">
    <property type="entry name" value="Laminin_G_2"/>
    <property type="match status" value="2"/>
</dbReference>
<feature type="domain" description="Cadherin" evidence="29">
    <location>
        <begin position="774"/>
        <end position="876"/>
    </location>
</feature>
<dbReference type="Pfam" id="PF00008">
    <property type="entry name" value="EGF"/>
    <property type="match status" value="4"/>
</dbReference>
<feature type="transmembrane region" description="Helical" evidence="22">
    <location>
        <begin position="2796"/>
        <end position="2818"/>
    </location>
</feature>
<dbReference type="InterPro" id="IPR013320">
    <property type="entry name" value="ConA-like_dom_sf"/>
</dbReference>
<feature type="region of interest" description="Disordered" evidence="21">
    <location>
        <begin position="2983"/>
        <end position="3012"/>
    </location>
</feature>
<dbReference type="FunFam" id="2.60.40.60:FF:000275">
    <property type="entry name" value="Si:dkey-30k22.7"/>
    <property type="match status" value="2"/>
</dbReference>
<dbReference type="PROSITE" id="PS00010">
    <property type="entry name" value="ASX_HYDROXYL"/>
    <property type="match status" value="1"/>
</dbReference>
<protein>
    <submittedName>
        <fullName evidence="30">Flamingo</fullName>
    </submittedName>
</protein>
<dbReference type="PROSITE" id="PS50027">
    <property type="entry name" value="EGF_LAM_2"/>
    <property type="match status" value="1"/>
</dbReference>
<dbReference type="FunFam" id="2.60.40.60:FF:000015">
    <property type="entry name" value="FAT atypical cadherin 1"/>
    <property type="match status" value="1"/>
</dbReference>
<feature type="disulfide bond" evidence="19">
    <location>
        <begin position="1411"/>
        <end position="1420"/>
    </location>
</feature>
<keyword evidence="12 22" id="KW-0472">Membrane</keyword>
<dbReference type="PROSITE" id="PS50261">
    <property type="entry name" value="G_PROTEIN_RECEP_F2_4"/>
    <property type="match status" value="1"/>
</dbReference>
<dbReference type="Pfam" id="PF00028">
    <property type="entry name" value="Cadherin"/>
    <property type="match status" value="8"/>
</dbReference>
<dbReference type="InterPro" id="IPR001881">
    <property type="entry name" value="EGF-like_Ca-bd_dom"/>
</dbReference>
<dbReference type="Pfam" id="PF00002">
    <property type="entry name" value="7tm_2"/>
    <property type="match status" value="1"/>
</dbReference>
<feature type="domain" description="EGF-like" evidence="24">
    <location>
        <begin position="1614"/>
        <end position="1650"/>
    </location>
</feature>
<dbReference type="Gene3D" id="1.20.1070.10">
    <property type="entry name" value="Rhodopsin 7-helix transmembrane proteins"/>
    <property type="match status" value="1"/>
</dbReference>
<dbReference type="PROSITE" id="PS00022">
    <property type="entry name" value="EGF_1"/>
    <property type="match status" value="4"/>
</dbReference>
<feature type="disulfide bond" evidence="19">
    <location>
        <begin position="1366"/>
        <end position="1375"/>
    </location>
</feature>
<keyword evidence="11" id="KW-0297">G-protein coupled receptor</keyword>
<feature type="transmembrane region" description="Helical" evidence="22">
    <location>
        <begin position="2616"/>
        <end position="2636"/>
    </location>
</feature>
<dbReference type="SMART" id="SM00303">
    <property type="entry name" value="GPS"/>
    <property type="match status" value="1"/>
</dbReference>
<dbReference type="FunFam" id="2.60.40.60:FF:000092">
    <property type="entry name" value="Protocadherin 8"/>
    <property type="match status" value="1"/>
</dbReference>
<keyword evidence="17 20" id="KW-0424">Laminin EGF-like domain</keyword>
<feature type="domain" description="EGF-like" evidence="24">
    <location>
        <begin position="1340"/>
        <end position="1376"/>
    </location>
</feature>
<dbReference type="CDD" id="cd00055">
    <property type="entry name" value="EGF_Lam"/>
    <property type="match status" value="1"/>
</dbReference>
<comment type="caution">
    <text evidence="19">Lacks conserved residue(s) required for the propagation of feature annotation.</text>
</comment>
<dbReference type="FunFam" id="2.10.25.10:FF:000122">
    <property type="entry name" value="Protein crumbs homolog 2"/>
    <property type="match status" value="1"/>
</dbReference>
<feature type="transmembrane region" description="Helical" evidence="22">
    <location>
        <begin position="2723"/>
        <end position="2746"/>
    </location>
</feature>
<evidence type="ECO:0000256" key="6">
    <source>
        <dbReference type="ARBA" id="ARBA00022729"/>
    </source>
</evidence>
<dbReference type="PROSITE" id="PS50025">
    <property type="entry name" value="LAM_G_DOMAIN"/>
    <property type="match status" value="2"/>
</dbReference>
<dbReference type="InterPro" id="IPR009030">
    <property type="entry name" value="Growth_fac_rcpt_cys_sf"/>
</dbReference>
<dbReference type="Gene3D" id="4.10.1240.10">
    <property type="entry name" value="GPCR, family 2, extracellular hormone receptor domain"/>
    <property type="match status" value="1"/>
</dbReference>
<evidence type="ECO:0000256" key="18">
    <source>
        <dbReference type="PROSITE-ProRule" id="PRU00043"/>
    </source>
</evidence>
<feature type="domain" description="Laminin G" evidence="23">
    <location>
        <begin position="1654"/>
        <end position="1826"/>
    </location>
</feature>
<dbReference type="InterPro" id="IPR001879">
    <property type="entry name" value="GPCR_2_extracellular_dom"/>
</dbReference>
<keyword evidence="3" id="KW-1003">Cell membrane</keyword>
<dbReference type="PANTHER" id="PTHR24025:SF23">
    <property type="entry name" value="NEURAL-CADHERIN"/>
    <property type="match status" value="1"/>
</dbReference>
<evidence type="ECO:0000256" key="8">
    <source>
        <dbReference type="ARBA" id="ARBA00022837"/>
    </source>
</evidence>
<organism evidence="30">
    <name type="scientific">Oscarella lobularis</name>
    <name type="common">Bubble oscar sponge</name>
    <name type="synonym">Halisarca lobularis</name>
    <dbReference type="NCBI Taxonomy" id="121494"/>
    <lineage>
        <taxon>Eukaryota</taxon>
        <taxon>Metazoa</taxon>
        <taxon>Porifera</taxon>
        <taxon>Homoscleromorpha</taxon>
        <taxon>Homosclerophorida</taxon>
        <taxon>Oscarellidae</taxon>
        <taxon>Oscarella</taxon>
    </lineage>
</organism>
<comment type="subcellular location">
    <subcellularLocation>
        <location evidence="1">Cell membrane</location>
        <topology evidence="1">Multi-pass membrane protein</topology>
    </subcellularLocation>
</comment>
<dbReference type="Gene3D" id="1.25.40.610">
    <property type="match status" value="1"/>
</dbReference>
<evidence type="ECO:0000313" key="30">
    <source>
        <dbReference type="EMBL" id="AMQ67868.1"/>
    </source>
</evidence>
<dbReference type="PROSITE" id="PS50227">
    <property type="entry name" value="G_PROTEIN_RECEP_F2_3"/>
    <property type="match status" value="1"/>
</dbReference>
<evidence type="ECO:0000259" key="25">
    <source>
        <dbReference type="PROSITE" id="PS50027"/>
    </source>
</evidence>
<dbReference type="InterPro" id="IPR002126">
    <property type="entry name" value="Cadherin-like_dom"/>
</dbReference>
<dbReference type="InterPro" id="IPR015919">
    <property type="entry name" value="Cadherin-like_sf"/>
</dbReference>
<feature type="domain" description="G-protein coupled receptors family 2 profile 2" evidence="28">
    <location>
        <begin position="2581"/>
        <end position="2814"/>
    </location>
</feature>
<sequence>MRILRGARDETTLRSRNPIHLCSAVESLIFNAQHSPNGCRYPVKSERSRVGRDSLGLALLGFCAAGDQGDVAQRSWIMHRTIGIICGVLFASILSSSAEQCASVLRLNAAISRPSSDWHLIGAIRTADALKGLRIAAADRNATRIRLFAVEKQSALTCFRVLPAGLGQIRLFGTESLLYVETRCSNQTTAKRREFELRVAATGRTGRRQACVRVDVDYTHHSAVSHYDARAISRLKRAVNRNAPKFTKQSYDFQVTENLNAGTFVGKVSADDADTGSAGAVVYSMRFLHDANTAGKFVIDASNGEIRTKVPLDREKMNRHEFELTARDNGSPQLEGKASLVIRVLDANDNSPVFDDASYSETIREDVDVGHQAGEVHATDLDTGSNADVIYSLVGNTDDAFVVTSTTGRILTTKSLDRETIAVYSFRAVATDRAGASGALSASVPVTITLSDVNDSPPRFDKSTYHEDVDEDVGVPRTIVTVEAKSDDLGDNARIFYNIDSGNDDGTFGIGQTTGKIFVAKPLDYETTSFYSLTVKARDGGTVPLSAFATVEIQINNVNDNAPRFKKPRYRETVRENDTPKNGFATVSAVDDDKGVLGDVTYRIDASSDVEKKFDIGRTSGDIDIIAHLDYEDKTSYQFNVIAEDGGNPPSTGQTTVTVNVIDVNDEVPQFTKTLYAEKISELAGRGTPVVKVSANDADLPLNGYLGYQIGPGPIGNPFEIDSGSGIVSVAAALDREKVDVYVFVVEATDGELTNTTQVRVTITDENDSSPVFLDTPYTTSLDENVDAGTLVYTVSADDADIGRNGNVTYSLQQTINLFRIDPKSGVIRTMTVIDYETTTYTLVRVLATDDGLSPRQTSTELSVTVLNENDNKPKFDRSPLHTIGRVKETDRIGTLALTVSASDADESGSGDQLKYSFVQNVTDFSISELSGKIRIAASLDRETVSVYHFKVQAVDSGIPPQTGVVNATIHVIDVGDNPPEFEKSVYDASVNEGSDVGTSIVRVKATSRDSSVPDSAIRYSITSGNVPPTFAIDERTGDIALAVEVDAETTPSFFLQVRAQVESRFGDVLVNVRVLDLNDNPPEILPLTIHLIIIEGFFRGTSIGRVRAVDRDSTAVLRQSLVGEMPSTFLEFENASGTIFASPGLSSGSYVINTTATDGVTTASGLTRVDVTIVSNATFVNAVTLRIVDFTRRRIVKDHLNKLRLSLAKWIPARSENIQIFSVEIVEDSSSLVDVLFAVKNDDGGFVSRGDVIGQIDLHSSAIEKESGVSFEDVNLDECLREPCKNFQVCTNHLAVQTATNPVVKDDVLFLSLQRRISHTCTCPSGYVHSWNPNSCSERIDSCLSQPCLFGGTCVNTLDGFECKCAAGIVGKTCDVPCPSLSCKLCDPNPCRNGGRCVVDENGSAFSCTCPSGYDGPLCEQATAHFDYGSLLAFSPRLGRWGFDIRLDFATVDPNGLMMHNNRLGEQYDFIALELDAGQITCSLSFGSLTETVVARSQVPLSDGEWHSVTIRLVDKTLHLTVDNCQNPDSSNDARIYEDDFICSASGTPKGNARSLDVDGPLYFGGIENTFFDHPTNNVNFSGCIRNVEIDGHLLDFSTATKNVKTVNGCPPKLSYCDSDPCKNGGTCSSVWKGYYCSCTPGHGGQQCDVSSAFQFDGQSYRHYHFSKAVFLRTFSVSFRTRQADATLLSTGRTQLQIRNGHIQLLFNVTSSSQTEGIFMNDVVAVNDGRWHSIAVTIQSGTELSLDYGRFRVIVSDVETAPVTNVYVGGKHVGPKNVVDRFSGCVDRTEINGEVVPSASGVVARKFAGVDVGVTTTVVGVTPGCPNLCDSTRCPANSVCVEPASCRCTSGHKGRQCVDVCASQPCQHGGQCAPSDDSERGFVCECASLYAGAFCETITLGKCPKGFFDYPHCRPCVCSVVGATSAICTESGSCVCEKDTYSPIDDLGCRPCECNALGAVSSTCDRATGNCECKPFVVGRACDRCADGYAGLDDDGGAETGCKKVTRVEGSVILTSEIYWSSLADVSSSQFQSLSAALSREMETLYVGLHGTQKVGISSFRRAHGEQVFVSFSIISYSDGIDEATVNELLWVLYAASEDYGSFRVRDLRLDVDCSSSPCFLTSTCSDSASRNFSCSSCPGPSFSGNGIVCIPRERLCTDDNSIDTDNDGIGDNCDNCPYVFNPQQDQCRQDDDSASCPTEMSDDVYWPRTLSGRKSSRPCPAGLVGVATRSCRNGEWQKTSLVECVSDDVERLLSLYEELERGKVLLESEAIAMVEQLRDITADSSSDNSNIEAAIRVAMGVIQYETDTVLQIENSRYATQEKLLTSLLEVISNVLMESSAYAWRRIQENGSLPGAASMMKSVEAMAVAASGTELVSSLPGGEITWAASHIALHLVSMNDRRRSFVFPSAIVALQPLGLLKRGTGVSLSADNFPLAKGVAFVAYNTLHKVLPSLFDSLGNTYGSGWFVNSPIISVGVSGSNLNTTKLAFPVNLTFVHTQVLHRVRITYSNILAVFLRKELNRSSIECGFWNFKDKQNPEGSWSTSGCSAISTTSTSTTCQCDHLTSFAVLSADKSGSIDLDLFVIIGCCFTIGCLTVLLLVLYCSRKSNQDRIVVFANFDLAMLFTELFFVIGIGQEKAGVCVAMAVVLHFFCTAVFAWVVVEILNVYYIVSAKDSEKTKIPYYLGVGWGFPALIVAITVGIRLNAYEGNLYCFLTLDDDVIWAFGVVAVLAIAAFFIIFCMIFDGQKKLRKRSDADDEKLPSIKLPLVGSVLTLITLIVLFAIGYFYLPRSSSSLKYAFGTFNILLGFVFLACQILQVSKEVRYIRHMSVFLIVDLAYKSHGTVQAYPVANPMYGHHWDHGEQSYDEIDNDREEDWDEDALHQFPISQLQRHQGDGADCVDVMHQDGSEEMQLGNESISDDKASYPMADDAGVTYDKDWFEDEDFDNDKPPLEDVAEEPEEFDLEEIHERSNRGRARYPLSAVDSPARTKGTYLQSPVHKSSEEKTTVSPMTVEMSPGIEAGVVVVRQAIETSSRESSIPHQKPLWSMPKRRDVNDDDDDDDS</sequence>
<dbReference type="InterPro" id="IPR057244">
    <property type="entry name" value="GAIN_B"/>
</dbReference>